<name>A0A822XW05_NELNU</name>
<evidence type="ECO:0000256" key="5">
    <source>
        <dbReference type="SAM" id="Coils"/>
    </source>
</evidence>
<reference evidence="7 8" key="1">
    <citation type="journal article" date="2020" name="Mol. Biol. Evol.">
        <title>Distinct Expression and Methylation Patterns for Genes with Different Fates following a Single Whole-Genome Duplication in Flowering Plants.</title>
        <authorList>
            <person name="Shi T."/>
            <person name="Rahmani R.S."/>
            <person name="Gugger P.F."/>
            <person name="Wang M."/>
            <person name="Li H."/>
            <person name="Zhang Y."/>
            <person name="Li Z."/>
            <person name="Wang Q."/>
            <person name="Van de Peer Y."/>
            <person name="Marchal K."/>
            <person name="Chen J."/>
        </authorList>
    </citation>
    <scope>NUCLEOTIDE SEQUENCE [LARGE SCALE GENOMIC DNA]</scope>
    <source>
        <tissue evidence="7">Leaf</tissue>
    </source>
</reference>
<dbReference type="AlphaFoldDB" id="A0A822XW05"/>
<comment type="caution">
    <text evidence="7">The sequence shown here is derived from an EMBL/GenBank/DDBJ whole genome shotgun (WGS) entry which is preliminary data.</text>
</comment>
<evidence type="ECO:0000259" key="6">
    <source>
        <dbReference type="SMART" id="SM00353"/>
    </source>
</evidence>
<keyword evidence="4" id="KW-0539">Nucleus</keyword>
<evidence type="ECO:0000256" key="1">
    <source>
        <dbReference type="ARBA" id="ARBA00004123"/>
    </source>
</evidence>
<dbReference type="InterPro" id="IPR011598">
    <property type="entry name" value="bHLH_dom"/>
</dbReference>
<keyword evidence="8" id="KW-1185">Reference proteome</keyword>
<dbReference type="EMBL" id="DUZY01000001">
    <property type="protein sequence ID" value="DAD23186.1"/>
    <property type="molecule type" value="Genomic_DNA"/>
</dbReference>
<dbReference type="Pfam" id="PF22754">
    <property type="entry name" value="bHLH-TF_ACT-like_plant"/>
    <property type="match status" value="1"/>
</dbReference>
<evidence type="ECO:0000313" key="8">
    <source>
        <dbReference type="Proteomes" id="UP000607653"/>
    </source>
</evidence>
<dbReference type="PANTHER" id="PTHR31945">
    <property type="entry name" value="TRANSCRIPTION FACTOR SCREAM2-RELATED"/>
    <property type="match status" value="1"/>
</dbReference>
<dbReference type="InterPro" id="IPR036638">
    <property type="entry name" value="HLH_DNA-bd_sf"/>
</dbReference>
<dbReference type="InterPro" id="IPR054502">
    <property type="entry name" value="bHLH-TF_ACT-like_plant"/>
</dbReference>
<evidence type="ECO:0000313" key="7">
    <source>
        <dbReference type="EMBL" id="DAD23186.1"/>
    </source>
</evidence>
<feature type="domain" description="BHLH" evidence="6">
    <location>
        <begin position="39"/>
        <end position="82"/>
    </location>
</feature>
<gene>
    <name evidence="7" type="ORF">HUJ06_024649</name>
</gene>
<protein>
    <recommendedName>
        <fullName evidence="6">BHLH domain-containing protein</fullName>
    </recommendedName>
</protein>
<accession>A0A822XW05</accession>
<dbReference type="SMART" id="SM00353">
    <property type="entry name" value="HLH"/>
    <property type="match status" value="1"/>
</dbReference>
<organism evidence="7 8">
    <name type="scientific">Nelumbo nucifera</name>
    <name type="common">Sacred lotus</name>
    <dbReference type="NCBI Taxonomy" id="4432"/>
    <lineage>
        <taxon>Eukaryota</taxon>
        <taxon>Viridiplantae</taxon>
        <taxon>Streptophyta</taxon>
        <taxon>Embryophyta</taxon>
        <taxon>Tracheophyta</taxon>
        <taxon>Spermatophyta</taxon>
        <taxon>Magnoliopsida</taxon>
        <taxon>Proteales</taxon>
        <taxon>Nelumbonaceae</taxon>
        <taxon>Nelumbo</taxon>
    </lineage>
</organism>
<keyword evidence="5" id="KW-0175">Coiled coil</keyword>
<evidence type="ECO:0000256" key="4">
    <source>
        <dbReference type="ARBA" id="ARBA00023242"/>
    </source>
</evidence>
<evidence type="ECO:0000256" key="3">
    <source>
        <dbReference type="ARBA" id="ARBA00023163"/>
    </source>
</evidence>
<dbReference type="GO" id="GO:0005634">
    <property type="term" value="C:nucleus"/>
    <property type="evidence" value="ECO:0007669"/>
    <property type="project" value="UniProtKB-SubCell"/>
</dbReference>
<keyword evidence="3" id="KW-0804">Transcription</keyword>
<sequence length="207" mass="23448">MADPLMDGLCMVNEENSGRRAGRGWRKYDKTTVFKSKNLEAERKRRKKLKDKLMSLRALMNKAAIIDDAINYIKGLKEQVKGLSEQLQEIAVPCEEEIHKPRSDEDDTTGGIQKCDIKTDVKVTRVDENKLCIKITSEKKRGGFTKLMEAMSGLGFEVTDTSLTTSEGVSMSSFYVELPHTLTCDHITHIIVFFSSFSKERSHSKHN</sequence>
<dbReference type="SUPFAM" id="SSF47459">
    <property type="entry name" value="HLH, helix-loop-helix DNA-binding domain"/>
    <property type="match status" value="1"/>
</dbReference>
<dbReference type="PANTHER" id="PTHR31945:SF20">
    <property type="entry name" value="TRANSCRIPTION FACTOR DYT1"/>
    <property type="match status" value="1"/>
</dbReference>
<dbReference type="Gene3D" id="4.10.280.10">
    <property type="entry name" value="Helix-loop-helix DNA-binding domain"/>
    <property type="match status" value="1"/>
</dbReference>
<evidence type="ECO:0000256" key="2">
    <source>
        <dbReference type="ARBA" id="ARBA00023015"/>
    </source>
</evidence>
<comment type="subcellular location">
    <subcellularLocation>
        <location evidence="1">Nucleus</location>
    </subcellularLocation>
</comment>
<proteinExistence type="predicted"/>
<feature type="coiled-coil region" evidence="5">
    <location>
        <begin position="39"/>
        <end position="86"/>
    </location>
</feature>
<dbReference type="Pfam" id="PF00010">
    <property type="entry name" value="HLH"/>
    <property type="match status" value="1"/>
</dbReference>
<dbReference type="InterPro" id="IPR051358">
    <property type="entry name" value="TF_AMS/ICE1/BHLH6-like"/>
</dbReference>
<dbReference type="GO" id="GO:0046983">
    <property type="term" value="F:protein dimerization activity"/>
    <property type="evidence" value="ECO:0007669"/>
    <property type="project" value="InterPro"/>
</dbReference>
<dbReference type="Proteomes" id="UP000607653">
    <property type="component" value="Unassembled WGS sequence"/>
</dbReference>
<keyword evidence="2" id="KW-0805">Transcription regulation</keyword>